<dbReference type="Pfam" id="PF01032">
    <property type="entry name" value="FecCD"/>
    <property type="match status" value="1"/>
</dbReference>
<feature type="transmembrane region" description="Helical" evidence="8">
    <location>
        <begin position="257"/>
        <end position="286"/>
    </location>
</feature>
<evidence type="ECO:0000313" key="10">
    <source>
        <dbReference type="Proteomes" id="UP000183967"/>
    </source>
</evidence>
<evidence type="ECO:0000256" key="8">
    <source>
        <dbReference type="SAM" id="Phobius"/>
    </source>
</evidence>
<feature type="transmembrane region" description="Helical" evidence="8">
    <location>
        <begin position="15"/>
        <end position="41"/>
    </location>
</feature>
<name>A0A1M5UCH9_9FIRM</name>
<evidence type="ECO:0000256" key="7">
    <source>
        <dbReference type="ARBA" id="ARBA00023136"/>
    </source>
</evidence>
<feature type="transmembrane region" description="Helical" evidence="8">
    <location>
        <begin position="109"/>
        <end position="129"/>
    </location>
</feature>
<keyword evidence="6 8" id="KW-1133">Transmembrane helix</keyword>
<reference evidence="10" key="1">
    <citation type="submission" date="2016-11" db="EMBL/GenBank/DDBJ databases">
        <authorList>
            <person name="Varghese N."/>
            <person name="Submissions S."/>
        </authorList>
    </citation>
    <scope>NUCLEOTIDE SEQUENCE [LARGE SCALE GENOMIC DNA]</scope>
    <source>
        <strain evidence="10">DSM 13643</strain>
    </source>
</reference>
<comment type="subcellular location">
    <subcellularLocation>
        <location evidence="1">Cell membrane</location>
        <topology evidence="1">Multi-pass membrane protein</topology>
    </subcellularLocation>
</comment>
<dbReference type="RefSeq" id="WP_242945560.1">
    <property type="nucleotide sequence ID" value="NZ_FQXO01000031.1"/>
</dbReference>
<comment type="similarity">
    <text evidence="2">Belongs to the binding-protein-dependent transport system permease family. FecCD subfamily.</text>
</comment>
<dbReference type="PANTHER" id="PTHR30472">
    <property type="entry name" value="FERRIC ENTEROBACTIN TRANSPORT SYSTEM PERMEASE PROTEIN"/>
    <property type="match status" value="1"/>
</dbReference>
<dbReference type="SUPFAM" id="SSF81345">
    <property type="entry name" value="ABC transporter involved in vitamin B12 uptake, BtuC"/>
    <property type="match status" value="1"/>
</dbReference>
<proteinExistence type="inferred from homology"/>
<dbReference type="GO" id="GO:0033214">
    <property type="term" value="P:siderophore-iron import into cell"/>
    <property type="evidence" value="ECO:0007669"/>
    <property type="project" value="TreeGrafter"/>
</dbReference>
<evidence type="ECO:0000256" key="5">
    <source>
        <dbReference type="ARBA" id="ARBA00022692"/>
    </source>
</evidence>
<dbReference type="GO" id="GO:0022857">
    <property type="term" value="F:transmembrane transporter activity"/>
    <property type="evidence" value="ECO:0007669"/>
    <property type="project" value="InterPro"/>
</dbReference>
<keyword evidence="3" id="KW-0813">Transport</keyword>
<keyword evidence="5 8" id="KW-0812">Transmembrane</keyword>
<keyword evidence="4" id="KW-1003">Cell membrane</keyword>
<dbReference type="PANTHER" id="PTHR30472:SF25">
    <property type="entry name" value="ABC TRANSPORTER PERMEASE PROTEIN MJ0876-RELATED"/>
    <property type="match status" value="1"/>
</dbReference>
<evidence type="ECO:0000256" key="1">
    <source>
        <dbReference type="ARBA" id="ARBA00004651"/>
    </source>
</evidence>
<feature type="transmembrane region" description="Helical" evidence="8">
    <location>
        <begin position="136"/>
        <end position="157"/>
    </location>
</feature>
<gene>
    <name evidence="9" type="ORF">SAMN02745135_01352</name>
</gene>
<evidence type="ECO:0000256" key="4">
    <source>
        <dbReference type="ARBA" id="ARBA00022475"/>
    </source>
</evidence>
<dbReference type="InterPro" id="IPR037294">
    <property type="entry name" value="ABC_BtuC-like"/>
</dbReference>
<dbReference type="InterPro" id="IPR000522">
    <property type="entry name" value="ABC_transptr_permease_BtuC"/>
</dbReference>
<evidence type="ECO:0000256" key="6">
    <source>
        <dbReference type="ARBA" id="ARBA00022989"/>
    </source>
</evidence>
<dbReference type="Gene3D" id="1.10.3470.10">
    <property type="entry name" value="ABC transporter involved in vitamin B12 uptake, BtuC"/>
    <property type="match status" value="1"/>
</dbReference>
<dbReference type="EMBL" id="FQXO01000031">
    <property type="protein sequence ID" value="SHH60383.1"/>
    <property type="molecule type" value="Genomic_DNA"/>
</dbReference>
<feature type="transmembrane region" description="Helical" evidence="8">
    <location>
        <begin position="211"/>
        <end position="231"/>
    </location>
</feature>
<evidence type="ECO:0000256" key="3">
    <source>
        <dbReference type="ARBA" id="ARBA00022448"/>
    </source>
</evidence>
<sequence length="357" mass="38643">MYMEFISKIKCNRSIMLLILFIVLIISICVFATIGTANISVSETVKIVISRLPYIGSYVDIDKIPQSHFIIILKVRLPRVLLGVLVGAALSSVGAAFQGMFKNPMADPYVIGISSGAALGASIIIISGLNISLLKLSSVSIGAFLGAMISTFIVYFISKIKNKVPINTLLLSGIAVGQLFTAIMSFLMVIHTKDVNKIIFWTLGSFSSKGWDELIPITVPVLFSIAVLNFFSRDLNVMLTGEESARSMGIEVERVKLTILVICAFMTAMVVSVSGIIGFVGLIIPHIIRLVIGPDHRILLPSSALVGGIFMIFADTIARTIISPTEVPVGIITAMFGAPFFLYLLLKKKKAYYSGVK</sequence>
<evidence type="ECO:0000313" key="9">
    <source>
        <dbReference type="EMBL" id="SHH60383.1"/>
    </source>
</evidence>
<protein>
    <submittedName>
        <fullName evidence="9">Iron complex transport system permease protein</fullName>
    </submittedName>
</protein>
<dbReference type="CDD" id="cd06550">
    <property type="entry name" value="TM_ABC_iron-siderophores_like"/>
    <property type="match status" value="1"/>
</dbReference>
<keyword evidence="7 8" id="KW-0472">Membrane</keyword>
<dbReference type="Proteomes" id="UP000183967">
    <property type="component" value="Unassembled WGS sequence"/>
</dbReference>
<accession>A0A1M5UCH9</accession>
<organism evidence="9 10">
    <name type="scientific">Caloranaerobacter azorensis DSM 13643</name>
    <dbReference type="NCBI Taxonomy" id="1121264"/>
    <lineage>
        <taxon>Bacteria</taxon>
        <taxon>Bacillati</taxon>
        <taxon>Bacillota</taxon>
        <taxon>Tissierellia</taxon>
        <taxon>Tissierellales</taxon>
        <taxon>Thermohalobacteraceae</taxon>
        <taxon>Caloranaerobacter</taxon>
    </lineage>
</organism>
<dbReference type="AlphaFoldDB" id="A0A1M5UCH9"/>
<feature type="transmembrane region" description="Helical" evidence="8">
    <location>
        <begin position="298"/>
        <end position="321"/>
    </location>
</feature>
<feature type="transmembrane region" description="Helical" evidence="8">
    <location>
        <begin position="80"/>
        <end position="97"/>
    </location>
</feature>
<keyword evidence="10" id="KW-1185">Reference proteome</keyword>
<dbReference type="FunFam" id="1.10.3470.10:FF:000001">
    <property type="entry name" value="Vitamin B12 ABC transporter permease BtuC"/>
    <property type="match status" value="1"/>
</dbReference>
<feature type="transmembrane region" description="Helical" evidence="8">
    <location>
        <begin position="327"/>
        <end position="346"/>
    </location>
</feature>
<feature type="transmembrane region" description="Helical" evidence="8">
    <location>
        <begin position="169"/>
        <end position="190"/>
    </location>
</feature>
<evidence type="ECO:0000256" key="2">
    <source>
        <dbReference type="ARBA" id="ARBA00007935"/>
    </source>
</evidence>
<dbReference type="GO" id="GO:0005886">
    <property type="term" value="C:plasma membrane"/>
    <property type="evidence" value="ECO:0007669"/>
    <property type="project" value="UniProtKB-SubCell"/>
</dbReference>